<dbReference type="Proteomes" id="UP000236333">
    <property type="component" value="Unassembled WGS sequence"/>
</dbReference>
<keyword evidence="2 5" id="KW-0812">Transmembrane</keyword>
<accession>A0A2J7ZI65</accession>
<organism evidence="6 7">
    <name type="scientific">Tetrabaena socialis</name>
    <dbReference type="NCBI Taxonomy" id="47790"/>
    <lineage>
        <taxon>Eukaryota</taxon>
        <taxon>Viridiplantae</taxon>
        <taxon>Chlorophyta</taxon>
        <taxon>core chlorophytes</taxon>
        <taxon>Chlorophyceae</taxon>
        <taxon>CS clade</taxon>
        <taxon>Chlamydomonadales</taxon>
        <taxon>Tetrabaenaceae</taxon>
        <taxon>Tetrabaena</taxon>
    </lineage>
</organism>
<reference evidence="6 7" key="1">
    <citation type="journal article" date="2017" name="Mol. Biol. Evol.">
        <title>The 4-celled Tetrabaena socialis nuclear genome reveals the essential components for genetic control of cell number at the origin of multicellularity in the volvocine lineage.</title>
        <authorList>
            <person name="Featherston J."/>
            <person name="Arakaki Y."/>
            <person name="Hanschen E.R."/>
            <person name="Ferris P.J."/>
            <person name="Michod R.E."/>
            <person name="Olson B.J.S.C."/>
            <person name="Nozaki H."/>
            <person name="Durand P.M."/>
        </authorList>
    </citation>
    <scope>NUCLEOTIDE SEQUENCE [LARGE SCALE GENOMIC DNA]</scope>
    <source>
        <strain evidence="6 7">NIES-571</strain>
    </source>
</reference>
<dbReference type="EMBL" id="PGGS01001875">
    <property type="protein sequence ID" value="PNG99963.1"/>
    <property type="molecule type" value="Genomic_DNA"/>
</dbReference>
<evidence type="ECO:0000256" key="2">
    <source>
        <dbReference type="ARBA" id="ARBA00022692"/>
    </source>
</evidence>
<protein>
    <submittedName>
        <fullName evidence="6">UDP-sugar transporter UST74c</fullName>
    </submittedName>
</protein>
<keyword evidence="6" id="KW-0762">Sugar transport</keyword>
<dbReference type="OrthoDB" id="537747at2759"/>
<dbReference type="GO" id="GO:0016020">
    <property type="term" value="C:membrane"/>
    <property type="evidence" value="ECO:0007669"/>
    <property type="project" value="UniProtKB-SubCell"/>
</dbReference>
<name>A0A2J7ZI65_9CHLO</name>
<feature type="transmembrane region" description="Helical" evidence="5">
    <location>
        <begin position="96"/>
        <end position="118"/>
    </location>
</feature>
<evidence type="ECO:0000313" key="6">
    <source>
        <dbReference type="EMBL" id="PNG99963.1"/>
    </source>
</evidence>
<evidence type="ECO:0000256" key="1">
    <source>
        <dbReference type="ARBA" id="ARBA00004141"/>
    </source>
</evidence>
<dbReference type="AlphaFoldDB" id="A0A2J7ZI65"/>
<comment type="subcellular location">
    <subcellularLocation>
        <location evidence="1">Membrane</location>
        <topology evidence="1">Multi-pass membrane protein</topology>
    </subcellularLocation>
</comment>
<proteinExistence type="predicted"/>
<dbReference type="PANTHER" id="PTHR11132">
    <property type="entry name" value="SOLUTE CARRIER FAMILY 35"/>
    <property type="match status" value="1"/>
</dbReference>
<feature type="transmembrane region" description="Helical" evidence="5">
    <location>
        <begin position="28"/>
        <end position="48"/>
    </location>
</feature>
<comment type="caution">
    <text evidence="6">The sequence shown here is derived from an EMBL/GenBank/DDBJ whole genome shotgun (WGS) entry which is preliminary data.</text>
</comment>
<evidence type="ECO:0000256" key="4">
    <source>
        <dbReference type="ARBA" id="ARBA00023136"/>
    </source>
</evidence>
<gene>
    <name evidence="6" type="ORF">TSOC_014240</name>
</gene>
<sequence>MDGGAGPGGGGGGTAAAAGGAAVGAVELLYTICALGVPILAVLCLVSGEAARAPAALAAVHGRMGAGGFAGWAGATAVTEGLLTGCVILCTQLNSALTTSIVGVLKGVVSSVLGFFLLGGVRFHAVNVAGIAINTAGGIWYSGVQYVRHQRGGG</sequence>
<evidence type="ECO:0000313" key="7">
    <source>
        <dbReference type="Proteomes" id="UP000236333"/>
    </source>
</evidence>
<keyword evidence="4 5" id="KW-0472">Membrane</keyword>
<feature type="transmembrane region" description="Helical" evidence="5">
    <location>
        <begin position="69"/>
        <end position="90"/>
    </location>
</feature>
<dbReference type="InterPro" id="IPR050186">
    <property type="entry name" value="TPT_transporter"/>
</dbReference>
<evidence type="ECO:0000256" key="5">
    <source>
        <dbReference type="SAM" id="Phobius"/>
    </source>
</evidence>
<keyword evidence="6" id="KW-0813">Transport</keyword>
<keyword evidence="3 5" id="KW-1133">Transmembrane helix</keyword>
<keyword evidence="7" id="KW-1185">Reference proteome</keyword>
<evidence type="ECO:0000256" key="3">
    <source>
        <dbReference type="ARBA" id="ARBA00022989"/>
    </source>
</evidence>